<proteinExistence type="predicted"/>
<keyword evidence="1" id="KW-1133">Transmembrane helix</keyword>
<dbReference type="OrthoDB" id="5125370at2"/>
<protein>
    <recommendedName>
        <fullName evidence="4">Signal transduction histidine kinase</fullName>
    </recommendedName>
</protein>
<dbReference type="AlphaFoldDB" id="A0A366M4X1"/>
<sequence>MAAVARRYAEGGKVAAVLIAAAWHLGFDLTATLGNWSLYQPRTAVALAWAAYLVIAAAAGYVLLFYDRAARLWWVYGGAALVLDVVVMAATAPDHILGAADWGWGSIGWLGVLVLWWRRFLELIAFLAANALLMLGALAVSGALDPASLAKYLMVIAGSAALQLGYSAGAHALEGDARTAVALSEARAAVITRTRTAEAVHADRLERQAAVREIATELLTELARGAAPDDEDLRARCAIAASRLRRLISESEDVPDPLENDMLACALDAERRGVRITLHRVGEIPPLPADVRRALVEPPAEALARARPRTHARLVIAATAEEVAVSVLVEGQESLRIPDGAGAASRVEFIQDITEEGLLWVRTQWTGG</sequence>
<feature type="transmembrane region" description="Helical" evidence="1">
    <location>
        <begin position="46"/>
        <end position="66"/>
    </location>
</feature>
<comment type="caution">
    <text evidence="2">The sequence shown here is derived from an EMBL/GenBank/DDBJ whole genome shotgun (WGS) entry which is preliminary data.</text>
</comment>
<evidence type="ECO:0000256" key="1">
    <source>
        <dbReference type="SAM" id="Phobius"/>
    </source>
</evidence>
<accession>A0A366M4X1</accession>
<feature type="transmembrane region" description="Helical" evidence="1">
    <location>
        <begin position="12"/>
        <end position="34"/>
    </location>
</feature>
<name>A0A366M4X1_9ACTN</name>
<feature type="transmembrane region" description="Helical" evidence="1">
    <location>
        <begin position="96"/>
        <end position="116"/>
    </location>
</feature>
<organism evidence="2 3">
    <name type="scientific">Spongiactinospora rosea</name>
    <dbReference type="NCBI Taxonomy" id="2248750"/>
    <lineage>
        <taxon>Bacteria</taxon>
        <taxon>Bacillati</taxon>
        <taxon>Actinomycetota</taxon>
        <taxon>Actinomycetes</taxon>
        <taxon>Streptosporangiales</taxon>
        <taxon>Streptosporangiaceae</taxon>
        <taxon>Spongiactinospora</taxon>
    </lineage>
</organism>
<dbReference type="Proteomes" id="UP000253303">
    <property type="component" value="Unassembled WGS sequence"/>
</dbReference>
<reference evidence="2 3" key="1">
    <citation type="submission" date="2018-06" db="EMBL/GenBank/DDBJ databases">
        <title>Sphaerisporangium craniellae sp. nov., isolated from a marine sponge in the South China Sea.</title>
        <authorList>
            <person name="Li L."/>
        </authorList>
    </citation>
    <scope>NUCLEOTIDE SEQUENCE [LARGE SCALE GENOMIC DNA]</scope>
    <source>
        <strain evidence="2 3">LHW63015</strain>
    </source>
</reference>
<keyword evidence="1" id="KW-0472">Membrane</keyword>
<dbReference type="EMBL" id="QMEY01000001">
    <property type="protein sequence ID" value="RBQ21241.1"/>
    <property type="molecule type" value="Genomic_DNA"/>
</dbReference>
<evidence type="ECO:0000313" key="3">
    <source>
        <dbReference type="Proteomes" id="UP000253303"/>
    </source>
</evidence>
<evidence type="ECO:0000313" key="2">
    <source>
        <dbReference type="EMBL" id="RBQ21241.1"/>
    </source>
</evidence>
<keyword evidence="3" id="KW-1185">Reference proteome</keyword>
<feature type="transmembrane region" description="Helical" evidence="1">
    <location>
        <begin position="73"/>
        <end position="90"/>
    </location>
</feature>
<keyword evidence="1" id="KW-0812">Transmembrane</keyword>
<gene>
    <name evidence="2" type="ORF">DP939_00465</name>
</gene>
<feature type="transmembrane region" description="Helical" evidence="1">
    <location>
        <begin position="123"/>
        <end position="143"/>
    </location>
</feature>
<evidence type="ECO:0008006" key="4">
    <source>
        <dbReference type="Google" id="ProtNLM"/>
    </source>
</evidence>
<dbReference type="RefSeq" id="WP_113977498.1">
    <property type="nucleotide sequence ID" value="NZ_QMEY01000001.1"/>
</dbReference>